<dbReference type="RefSeq" id="WP_073164198.1">
    <property type="nucleotide sequence ID" value="NZ_FQZE01000001.1"/>
</dbReference>
<dbReference type="STRING" id="1168035.SAMN05444280_101200"/>
<sequence length="656" mass="74867">MKILDKLPYFIVAAFAWVAIVSSCANQGMPTGGPRDSIPPVLMSTQPEYKALNFSGEEVQLTFNEFIIPDAISEKLVISPPLESRPSILTKSKTLIIRFNEELKDSSTYSLDFKNSVVDNNERNELEGLRFSFSTGDVHDSLRVAGKIINGFNLEPEEESLVMLHKNLHDSAVYTLLPNYIAKTDKEGNFLISNIAPGEYHLFSINDLNNDLRYNEGAEKIAFADTLIVPDAEFHAEADTLTQGLDSMLIEGHTHFSPEPFFMRNFTENIYEQYVKKAERETKYKSTFVFNETVIDSFGIRPLNAETKDWYILEPNEEFDSLTVWIADTTLAANDTIPVEMSYFQLDSLEQFYLQTDTVELVFTEKKEESRRGRRGRNEDDEEEEGPEPVPQFNWTTNLSSSNFELNNDIVLTAPQPLAGIDTSAMLLYLKQDTLQTPLNFNFTKDTAAWRTYRIAYNWEPETSYTLVIDSAACINIYGITSKALESSFKTRAEDYYGSINLDLNNVPGDVLVQLLENADQEEVIREIKTDEDGTVVFDFLAPDKYKVKVIYDRNGNGKWDPGSYQDKFQPELVSYINEVIKVRSNWEWKHVWDLTPDPTFIKNIRDKELEEQQRKEAEEDARRESEQGTNQRQQQNNMFGPGGGISPGSLRPSGR</sequence>
<gene>
    <name evidence="4" type="ORF">SAMN05444280_101200</name>
</gene>
<dbReference type="AlphaFoldDB" id="A0A1M6AHA6"/>
<evidence type="ECO:0000259" key="3">
    <source>
        <dbReference type="Pfam" id="PF13205"/>
    </source>
</evidence>
<feature type="compositionally biased region" description="Basic and acidic residues" evidence="2">
    <location>
        <begin position="608"/>
        <end position="627"/>
    </location>
</feature>
<dbReference type="Pfam" id="PF13205">
    <property type="entry name" value="Big_5"/>
    <property type="match status" value="1"/>
</dbReference>
<keyword evidence="1" id="KW-0732">Signal</keyword>
<protein>
    <submittedName>
        <fullName evidence="4">Ig-like domain-containing protein</fullName>
    </submittedName>
</protein>
<organism evidence="4 5">
    <name type="scientific">Tangfeifania diversioriginum</name>
    <dbReference type="NCBI Taxonomy" id="1168035"/>
    <lineage>
        <taxon>Bacteria</taxon>
        <taxon>Pseudomonadati</taxon>
        <taxon>Bacteroidota</taxon>
        <taxon>Bacteroidia</taxon>
        <taxon>Marinilabiliales</taxon>
        <taxon>Prolixibacteraceae</taxon>
        <taxon>Tangfeifania</taxon>
    </lineage>
</organism>
<dbReference type="OrthoDB" id="9809989at2"/>
<proteinExistence type="predicted"/>
<feature type="region of interest" description="Disordered" evidence="2">
    <location>
        <begin position="366"/>
        <end position="393"/>
    </location>
</feature>
<evidence type="ECO:0000256" key="2">
    <source>
        <dbReference type="SAM" id="MobiDB-lite"/>
    </source>
</evidence>
<evidence type="ECO:0000313" key="4">
    <source>
        <dbReference type="EMBL" id="SHI35698.1"/>
    </source>
</evidence>
<accession>A0A1M6AHA6</accession>
<feature type="region of interest" description="Disordered" evidence="2">
    <location>
        <begin position="608"/>
        <end position="656"/>
    </location>
</feature>
<dbReference type="EMBL" id="FQZE01000001">
    <property type="protein sequence ID" value="SHI35698.1"/>
    <property type="molecule type" value="Genomic_DNA"/>
</dbReference>
<dbReference type="PROSITE" id="PS51257">
    <property type="entry name" value="PROKAR_LIPOPROTEIN"/>
    <property type="match status" value="1"/>
</dbReference>
<feature type="compositionally biased region" description="Polar residues" evidence="2">
    <location>
        <begin position="629"/>
        <end position="639"/>
    </location>
</feature>
<reference evidence="4 5" key="1">
    <citation type="submission" date="2016-11" db="EMBL/GenBank/DDBJ databases">
        <authorList>
            <person name="Jaros S."/>
            <person name="Januszkiewicz K."/>
            <person name="Wedrychowicz H."/>
        </authorList>
    </citation>
    <scope>NUCLEOTIDE SEQUENCE [LARGE SCALE GENOMIC DNA]</scope>
    <source>
        <strain evidence="4 5">DSM 27063</strain>
    </source>
</reference>
<feature type="domain" description="SbsA Ig-like" evidence="3">
    <location>
        <begin position="36"/>
        <end position="135"/>
    </location>
</feature>
<keyword evidence="5" id="KW-1185">Reference proteome</keyword>
<evidence type="ECO:0000313" key="5">
    <source>
        <dbReference type="Proteomes" id="UP000184050"/>
    </source>
</evidence>
<evidence type="ECO:0000256" key="1">
    <source>
        <dbReference type="ARBA" id="ARBA00022729"/>
    </source>
</evidence>
<dbReference type="Proteomes" id="UP000184050">
    <property type="component" value="Unassembled WGS sequence"/>
</dbReference>
<dbReference type="InterPro" id="IPR032812">
    <property type="entry name" value="SbsA_Ig"/>
</dbReference>
<name>A0A1M6AHA6_9BACT</name>